<keyword evidence="2" id="KW-1185">Reference proteome</keyword>
<dbReference type="AlphaFoldDB" id="A0A0C2JGI3"/>
<protein>
    <submittedName>
        <fullName evidence="1">Uncharacterized protein</fullName>
    </submittedName>
</protein>
<accession>A0A0C2JGI3</accession>
<dbReference type="OrthoDB" id="5901686at2"/>
<name>A0A0C2JGI3_9VIBR</name>
<gene>
    <name evidence="1" type="ORF">OJ16_13035</name>
</gene>
<reference evidence="1 2" key="1">
    <citation type="submission" date="2014-11" db="EMBL/GenBank/DDBJ databases">
        <title>Draft Genome Sequence of Vibrio piscirenalis strains CECT 8603T and CECT 8604, two marine Gammaproteobacterium isolated from cultured gilthead sea bream (Sparus aurata).</title>
        <authorList>
            <person name="Arahal D.R."/>
            <person name="Rodrigo-Torres L."/>
            <person name="Lucena T."/>
            <person name="Pujalte M.J."/>
        </authorList>
    </citation>
    <scope>NUCLEOTIDE SEQUENCE [LARGE SCALE GENOMIC DNA]</scope>
    <source>
        <strain evidence="1 2">DCR 1-4-2</strain>
    </source>
</reference>
<evidence type="ECO:0000313" key="1">
    <source>
        <dbReference type="EMBL" id="KII77034.1"/>
    </source>
</evidence>
<dbReference type="EMBL" id="JTKH01000023">
    <property type="protein sequence ID" value="KII77034.1"/>
    <property type="molecule type" value="Genomic_DNA"/>
</dbReference>
<evidence type="ECO:0000313" key="2">
    <source>
        <dbReference type="Proteomes" id="UP000031672"/>
    </source>
</evidence>
<dbReference type="RefSeq" id="WP_040991359.1">
    <property type="nucleotide sequence ID" value="NZ_JTKH01000023.1"/>
</dbReference>
<comment type="caution">
    <text evidence="1">The sequence shown here is derived from an EMBL/GenBank/DDBJ whole genome shotgun (WGS) entry which is preliminary data.</text>
</comment>
<dbReference type="Proteomes" id="UP000031672">
    <property type="component" value="Unassembled WGS sequence"/>
</dbReference>
<organism evidence="1 2">
    <name type="scientific">Vibrio renipiscarius</name>
    <dbReference type="NCBI Taxonomy" id="1461322"/>
    <lineage>
        <taxon>Bacteria</taxon>
        <taxon>Pseudomonadati</taxon>
        <taxon>Pseudomonadota</taxon>
        <taxon>Gammaproteobacteria</taxon>
        <taxon>Vibrionales</taxon>
        <taxon>Vibrionaceae</taxon>
        <taxon>Vibrio</taxon>
    </lineage>
</organism>
<accession>A0A0C2NB89</accession>
<proteinExistence type="predicted"/>
<dbReference type="STRING" id="1461322.OJ16_13035"/>
<sequence length="83" mass="9658">MTTFSPLREKLLKALLKAALAGYHHLSAHFQKVKAEMTELSDHDLFEETKHHPTLHLRSLLASFELIQRGYYLSDIRDVRNDL</sequence>